<protein>
    <submittedName>
        <fullName evidence="3">DUF2431 domain-containing protein</fullName>
    </submittedName>
</protein>
<name>A0A1I8ABA8_9BILA</name>
<feature type="compositionally biased region" description="Basic residues" evidence="1">
    <location>
        <begin position="9"/>
        <end position="24"/>
    </location>
</feature>
<accession>A0A1I8ABA8</accession>
<reference evidence="3" key="1">
    <citation type="submission" date="2016-11" db="UniProtKB">
        <authorList>
            <consortium name="WormBaseParasite"/>
        </authorList>
    </citation>
    <scope>IDENTIFICATION</scope>
</reference>
<evidence type="ECO:0000313" key="3">
    <source>
        <dbReference type="WBParaSite" id="L893_g3695.t1"/>
    </source>
</evidence>
<organism evidence="2 3">
    <name type="scientific">Steinernema glaseri</name>
    <dbReference type="NCBI Taxonomy" id="37863"/>
    <lineage>
        <taxon>Eukaryota</taxon>
        <taxon>Metazoa</taxon>
        <taxon>Ecdysozoa</taxon>
        <taxon>Nematoda</taxon>
        <taxon>Chromadorea</taxon>
        <taxon>Rhabditida</taxon>
        <taxon>Tylenchina</taxon>
        <taxon>Panagrolaimomorpha</taxon>
        <taxon>Strongyloidoidea</taxon>
        <taxon>Steinernematidae</taxon>
        <taxon>Steinernema</taxon>
    </lineage>
</organism>
<evidence type="ECO:0000313" key="2">
    <source>
        <dbReference type="Proteomes" id="UP000095287"/>
    </source>
</evidence>
<keyword evidence="2" id="KW-1185">Reference proteome</keyword>
<feature type="compositionally biased region" description="Basic and acidic residues" evidence="1">
    <location>
        <begin position="31"/>
        <end position="52"/>
    </location>
</feature>
<proteinExistence type="predicted"/>
<evidence type="ECO:0000256" key="1">
    <source>
        <dbReference type="SAM" id="MobiDB-lite"/>
    </source>
</evidence>
<dbReference type="Proteomes" id="UP000095287">
    <property type="component" value="Unplaced"/>
</dbReference>
<dbReference type="WBParaSite" id="L893_g3695.t1">
    <property type="protein sequence ID" value="L893_g3695.t1"/>
    <property type="gene ID" value="L893_g3695"/>
</dbReference>
<feature type="region of interest" description="Disordered" evidence="1">
    <location>
        <begin position="1"/>
        <end position="53"/>
    </location>
</feature>
<dbReference type="AlphaFoldDB" id="A0A1I8ABA8"/>
<sequence length="385" mass="43760">MNFIEKKLNKLLRRGRRPKNRKAKPTPAASEPRHSDDVANPKQSSEPEKSEETANSNLFFRMWIVANIRSLATQLDSHTQKLKRKPLTTPCTIKTNLPICIDEPSPTVYQESIGCESGYLSGHEHRGSTSGYESTDMSPTCQHRDLRTTVLRRSSEGTLLTASPAKRWVRSPYLPTAISVDTWSEEEALVFDIDSSLAFVKERVRETKYVTTVFQMSVGGIEHLVADVIDEFSRWLDEDSGLLGIACEVHWSVPQRARERRVERRLKDGLHSALRKNNRRVLRIQNGRGEYLPLTFAEASTEENCGVNPEFDNFQGVYRRYYSSLLPCQHGETKLWHQSYWAFSKNTCSPHPQRFLRAKEIGLLRTGSLVAVNVIALKLANSSAK</sequence>